<feature type="compositionally biased region" description="Low complexity" evidence="1">
    <location>
        <begin position="9"/>
        <end position="21"/>
    </location>
</feature>
<accession>A0A481Z823</accession>
<gene>
    <name evidence="2" type="ORF">LCPAC304_02580</name>
</gene>
<sequence>MNVWDRPPKAISSSPISQKSQKGQRFQPLSQEEIELAHRLEYCDAMQAFIDRDRWMAHYHPQLMHMYSFFSLKMASARIVLLTFSEFKRYVYENTERYFDPQSHKKVCLLL</sequence>
<feature type="region of interest" description="Disordered" evidence="1">
    <location>
        <begin position="1"/>
        <end position="26"/>
    </location>
</feature>
<dbReference type="EMBL" id="MK500566">
    <property type="protein sequence ID" value="QBK91917.1"/>
    <property type="molecule type" value="Genomic_DNA"/>
</dbReference>
<name>A0A481Z823_9VIRU</name>
<reference evidence="2" key="1">
    <citation type="journal article" date="2019" name="MBio">
        <title>Virus Genomes from Deep Sea Sediments Expand the Ocean Megavirome and Support Independent Origins of Viral Gigantism.</title>
        <authorList>
            <person name="Backstrom D."/>
            <person name="Yutin N."/>
            <person name="Jorgensen S.L."/>
            <person name="Dharamshi J."/>
            <person name="Homa F."/>
            <person name="Zaremba-Niedwiedzka K."/>
            <person name="Spang A."/>
            <person name="Wolf Y.I."/>
            <person name="Koonin E.V."/>
            <person name="Ettema T.J."/>
        </authorList>
    </citation>
    <scope>NUCLEOTIDE SEQUENCE</scope>
</reference>
<evidence type="ECO:0000256" key="1">
    <source>
        <dbReference type="SAM" id="MobiDB-lite"/>
    </source>
</evidence>
<evidence type="ECO:0000313" key="2">
    <source>
        <dbReference type="EMBL" id="QBK91917.1"/>
    </source>
</evidence>
<protein>
    <submittedName>
        <fullName evidence="2">Uncharacterized protein</fullName>
    </submittedName>
</protein>
<proteinExistence type="predicted"/>
<organism evidence="2">
    <name type="scientific">Pithovirus LCPAC304</name>
    <dbReference type="NCBI Taxonomy" id="2506594"/>
    <lineage>
        <taxon>Viruses</taxon>
        <taxon>Pithoviruses</taxon>
    </lineage>
</organism>